<dbReference type="InterPro" id="IPR038729">
    <property type="entry name" value="Rad50/SbcC_AAA"/>
</dbReference>
<dbReference type="RefSeq" id="WP_376848321.1">
    <property type="nucleotide sequence ID" value="NZ_JBHSMF010000002.1"/>
</dbReference>
<dbReference type="PANTHER" id="PTHR32114">
    <property type="entry name" value="ABC TRANSPORTER ABCH.3"/>
    <property type="match status" value="1"/>
</dbReference>
<organism evidence="3 4">
    <name type="scientific">Caenimonas terrae</name>
    <dbReference type="NCBI Taxonomy" id="696074"/>
    <lineage>
        <taxon>Bacteria</taxon>
        <taxon>Pseudomonadati</taxon>
        <taxon>Pseudomonadota</taxon>
        <taxon>Betaproteobacteria</taxon>
        <taxon>Burkholderiales</taxon>
        <taxon>Comamonadaceae</taxon>
        <taxon>Caenimonas</taxon>
    </lineage>
</organism>
<dbReference type="InterPro" id="IPR027417">
    <property type="entry name" value="P-loop_NTPase"/>
</dbReference>
<evidence type="ECO:0000313" key="4">
    <source>
        <dbReference type="Proteomes" id="UP001596037"/>
    </source>
</evidence>
<sequence length="658" mass="73783">MAKVTFSHIAISNLGPFRDRQVLNLAVGSGKPIVLVRALNGSGKTTLLTCIQVALYGSRAFSASRAGEYEQLISGLHRADATGPAEVELGIRVEIEGVAEELTLVRTWEARGRTSERFEILRDKSPDFELASEWEDFIDSILPAELAQLFLFDGERIESLASPRTLPDMLRRATEAFLGIGGIEALGKDLIAVERRSMLRSREQMSKYAEAKDELELLDGQHVQALQRVCTARDELARARTELDVAQINFRRFSQKAKRSGLDAYQNAAALQANVDAADAAVKEALAAVRESLADPYVPFAKLGELWKTYTAQWEQERETAVAEHVSREMVRRDERVLASMKDVLPSKAMAHLRGVLDEEGEKYRVLGALPRLLCSKSDPRTLKLRVEQAAASHQAAVEELALARTKLQKAQKRVSAVPEEDRLRDILSQMQQESKALAKAESEVNRLEKEHGECDAILKRLDLRLEASRERLGKQFRGQALEERAIAGSQRARVVLSQFKENLLAAKAEWLSDMITAEFKALMRKQRLFSRVSVHPLTYQVTITGTQGRELPMERLSAGERQLLAIAVLSALIRERKGMFPVVVDTPLARLDKQHRKSLVQRFFSRISHQVIVLSTDEEVDEELLADMRRHMTGAYTLSYSDEQHSSQARVMEELAA</sequence>
<feature type="domain" description="Rad50/SbcC-type AAA" evidence="2">
    <location>
        <begin position="9"/>
        <end position="221"/>
    </location>
</feature>
<keyword evidence="1" id="KW-0175">Coiled coil</keyword>
<dbReference type="PANTHER" id="PTHR32114:SF2">
    <property type="entry name" value="ABC TRANSPORTER ABCH.3"/>
    <property type="match status" value="1"/>
</dbReference>
<proteinExistence type="predicted"/>
<keyword evidence="4" id="KW-1185">Reference proteome</keyword>
<evidence type="ECO:0000259" key="2">
    <source>
        <dbReference type="Pfam" id="PF13476"/>
    </source>
</evidence>
<dbReference type="Gene3D" id="3.40.50.300">
    <property type="entry name" value="P-loop containing nucleotide triphosphate hydrolases"/>
    <property type="match status" value="2"/>
</dbReference>
<reference evidence="4" key="1">
    <citation type="journal article" date="2019" name="Int. J. Syst. Evol. Microbiol.">
        <title>The Global Catalogue of Microorganisms (GCM) 10K type strain sequencing project: providing services to taxonomists for standard genome sequencing and annotation.</title>
        <authorList>
            <consortium name="The Broad Institute Genomics Platform"/>
            <consortium name="The Broad Institute Genome Sequencing Center for Infectious Disease"/>
            <person name="Wu L."/>
            <person name="Ma J."/>
        </authorList>
    </citation>
    <scope>NUCLEOTIDE SEQUENCE [LARGE SCALE GENOMIC DNA]</scope>
    <source>
        <strain evidence="4">CCUG 57401</strain>
    </source>
</reference>
<dbReference type="Proteomes" id="UP001596037">
    <property type="component" value="Unassembled WGS sequence"/>
</dbReference>
<evidence type="ECO:0000256" key="1">
    <source>
        <dbReference type="SAM" id="Coils"/>
    </source>
</evidence>
<evidence type="ECO:0000313" key="3">
    <source>
        <dbReference type="EMBL" id="MFC5496295.1"/>
    </source>
</evidence>
<feature type="coiled-coil region" evidence="1">
    <location>
        <begin position="394"/>
        <end position="458"/>
    </location>
</feature>
<protein>
    <submittedName>
        <fullName evidence="3">DNA sulfur modification protein DndD</fullName>
    </submittedName>
</protein>
<comment type="caution">
    <text evidence="3">The sequence shown here is derived from an EMBL/GenBank/DDBJ whole genome shotgun (WGS) entry which is preliminary data.</text>
</comment>
<dbReference type="NCBIfam" id="TIGR03185">
    <property type="entry name" value="DNA_S_dndD"/>
    <property type="match status" value="1"/>
</dbReference>
<accession>A0ABW0N6I5</accession>
<dbReference type="InterPro" id="IPR017599">
    <property type="entry name" value="DNA_S_DndD"/>
</dbReference>
<gene>
    <name evidence="3" type="primary">dndD</name>
    <name evidence="3" type="ORF">ACFPOE_01995</name>
</gene>
<dbReference type="Pfam" id="PF13476">
    <property type="entry name" value="AAA_23"/>
    <property type="match status" value="1"/>
</dbReference>
<dbReference type="SUPFAM" id="SSF52540">
    <property type="entry name" value="P-loop containing nucleoside triphosphate hydrolases"/>
    <property type="match status" value="1"/>
</dbReference>
<name>A0ABW0N6I5_9BURK</name>
<dbReference type="EMBL" id="JBHSMF010000002">
    <property type="protein sequence ID" value="MFC5496295.1"/>
    <property type="molecule type" value="Genomic_DNA"/>
</dbReference>